<gene>
    <name evidence="2" type="ORF">NLU13_1212</name>
</gene>
<feature type="region of interest" description="Disordered" evidence="1">
    <location>
        <begin position="1"/>
        <end position="113"/>
    </location>
</feature>
<accession>A0AA39LC07</accession>
<evidence type="ECO:0000313" key="3">
    <source>
        <dbReference type="Proteomes" id="UP001175261"/>
    </source>
</evidence>
<dbReference type="EMBL" id="JAPDFR010000001">
    <property type="protein sequence ID" value="KAK0391713.1"/>
    <property type="molecule type" value="Genomic_DNA"/>
</dbReference>
<evidence type="ECO:0000256" key="1">
    <source>
        <dbReference type="SAM" id="MobiDB-lite"/>
    </source>
</evidence>
<keyword evidence="3" id="KW-1185">Reference proteome</keyword>
<organism evidence="2 3">
    <name type="scientific">Sarocladium strictum</name>
    <name type="common">Black bundle disease fungus</name>
    <name type="synonym">Acremonium strictum</name>
    <dbReference type="NCBI Taxonomy" id="5046"/>
    <lineage>
        <taxon>Eukaryota</taxon>
        <taxon>Fungi</taxon>
        <taxon>Dikarya</taxon>
        <taxon>Ascomycota</taxon>
        <taxon>Pezizomycotina</taxon>
        <taxon>Sordariomycetes</taxon>
        <taxon>Hypocreomycetidae</taxon>
        <taxon>Hypocreales</taxon>
        <taxon>Sarocladiaceae</taxon>
        <taxon>Sarocladium</taxon>
    </lineage>
</organism>
<evidence type="ECO:0000313" key="2">
    <source>
        <dbReference type="EMBL" id="KAK0391713.1"/>
    </source>
</evidence>
<name>A0AA39LC07_SARSR</name>
<comment type="caution">
    <text evidence="2">The sequence shown here is derived from an EMBL/GenBank/DDBJ whole genome shotgun (WGS) entry which is preliminary data.</text>
</comment>
<proteinExistence type="predicted"/>
<sequence>MPSISNKVKDAVGLGSHDSKHQSSGLTGNTAPVSGNSTLPNDSLRTGTTTNDTLSPNTAQTSNSSGRRLSDAAKMPPSAFRQQVGEPVIEHNYPQDSTYKRHSVSHQENHYLR</sequence>
<dbReference type="AlphaFoldDB" id="A0AA39LC07"/>
<feature type="compositionally biased region" description="Polar residues" evidence="1">
    <location>
        <begin position="22"/>
        <end position="67"/>
    </location>
</feature>
<dbReference type="Proteomes" id="UP001175261">
    <property type="component" value="Unassembled WGS sequence"/>
</dbReference>
<reference evidence="2" key="1">
    <citation type="submission" date="2022-10" db="EMBL/GenBank/DDBJ databases">
        <title>Determination and structural analysis of whole genome sequence of Sarocladium strictum F4-1.</title>
        <authorList>
            <person name="Hu L."/>
            <person name="Jiang Y."/>
        </authorList>
    </citation>
    <scope>NUCLEOTIDE SEQUENCE</scope>
    <source>
        <strain evidence="2">F4-1</strain>
    </source>
</reference>
<protein>
    <submittedName>
        <fullName evidence="2">Uncharacterized protein</fullName>
    </submittedName>
</protein>